<name>A0ACB0EIF2_RANTA</name>
<dbReference type="EMBL" id="OX596105">
    <property type="protein sequence ID" value="CAI9700405.1"/>
    <property type="molecule type" value="Genomic_DNA"/>
</dbReference>
<sequence length="177" mass="18693">MRAPYSKSRSQTLPRGDLGWSSRVPARLADPSTSGKESCLQEAERGGCQQVSEARPRASPERGDQATRRQGADGISDANHAEDSAIGLWVPSLPSLLWLCMERGARRCGGGRGTGAPVEGRGTGSTGSSLHPTPTARLSGALRFPGKHLVKGQGWSSAGCSRWRSRGLRRLSGGKAM</sequence>
<evidence type="ECO:0000313" key="1">
    <source>
        <dbReference type="EMBL" id="CAI9700405.1"/>
    </source>
</evidence>
<proteinExistence type="predicted"/>
<protein>
    <submittedName>
        <fullName evidence="1">Uncharacterized protein</fullName>
    </submittedName>
</protein>
<evidence type="ECO:0000313" key="2">
    <source>
        <dbReference type="Proteomes" id="UP001162501"/>
    </source>
</evidence>
<gene>
    <name evidence="1" type="ORF">MRATA1EN3_LOCUS11618</name>
</gene>
<reference evidence="1" key="1">
    <citation type="submission" date="2023-05" db="EMBL/GenBank/DDBJ databases">
        <authorList>
            <consortium name="ELIXIR-Norway"/>
        </authorList>
    </citation>
    <scope>NUCLEOTIDE SEQUENCE</scope>
</reference>
<accession>A0ACB0EIF2</accession>
<dbReference type="Proteomes" id="UP001162501">
    <property type="component" value="Chromosome 21"/>
</dbReference>
<organism evidence="1 2">
    <name type="scientific">Rangifer tarandus platyrhynchus</name>
    <name type="common">Svalbard reindeer</name>
    <dbReference type="NCBI Taxonomy" id="3082113"/>
    <lineage>
        <taxon>Eukaryota</taxon>
        <taxon>Metazoa</taxon>
        <taxon>Chordata</taxon>
        <taxon>Craniata</taxon>
        <taxon>Vertebrata</taxon>
        <taxon>Euteleostomi</taxon>
        <taxon>Mammalia</taxon>
        <taxon>Eutheria</taxon>
        <taxon>Laurasiatheria</taxon>
        <taxon>Artiodactyla</taxon>
        <taxon>Ruminantia</taxon>
        <taxon>Pecora</taxon>
        <taxon>Cervidae</taxon>
        <taxon>Odocoileinae</taxon>
        <taxon>Rangifer</taxon>
    </lineage>
</organism>